<gene>
    <name evidence="4" type="ORF">NE695_03245</name>
</gene>
<evidence type="ECO:0000259" key="2">
    <source>
        <dbReference type="Pfam" id="PF01609"/>
    </source>
</evidence>
<comment type="caution">
    <text evidence="4">The sequence shown here is derived from an EMBL/GenBank/DDBJ whole genome shotgun (WGS) entry which is preliminary data.</text>
</comment>
<feature type="compositionally biased region" description="Basic and acidic residues" evidence="1">
    <location>
        <begin position="142"/>
        <end position="170"/>
    </location>
</feature>
<feature type="domain" description="Transposase InsH N-terminal" evidence="3">
    <location>
        <begin position="2"/>
        <end position="68"/>
    </location>
</feature>
<protein>
    <submittedName>
        <fullName evidence="4">Transposase</fullName>
    </submittedName>
</protein>
<evidence type="ECO:0000259" key="3">
    <source>
        <dbReference type="Pfam" id="PF05598"/>
    </source>
</evidence>
<organism evidence="4 5">
    <name type="scientific">Neglectibacter timonensis</name>
    <dbReference type="NCBI Taxonomy" id="1776382"/>
    <lineage>
        <taxon>Bacteria</taxon>
        <taxon>Bacillati</taxon>
        <taxon>Bacillota</taxon>
        <taxon>Clostridia</taxon>
        <taxon>Eubacteriales</taxon>
        <taxon>Oscillospiraceae</taxon>
        <taxon>Neglectibacter</taxon>
    </lineage>
</organism>
<proteinExistence type="predicted"/>
<dbReference type="InterPro" id="IPR008490">
    <property type="entry name" value="Transposase_InsH_N"/>
</dbReference>
<dbReference type="Pfam" id="PF05598">
    <property type="entry name" value="DUF772"/>
    <property type="match status" value="1"/>
</dbReference>
<dbReference type="InterPro" id="IPR002559">
    <property type="entry name" value="Transposase_11"/>
</dbReference>
<dbReference type="PANTHER" id="PTHR35604">
    <property type="entry name" value="TRANSPOSASE INSH FOR INSERTION SEQUENCE ELEMENT IS5A-RELATED"/>
    <property type="match status" value="1"/>
</dbReference>
<sequence>MVEHLYSEDSGRPAADPMVLVKMALLQHLYGIRSLRQTVMEINMNIAYRWFLHYDLDTKVPHFATVSYAFATRFPSELFEEIFAWVLEAAVERKFVEAKRVFIDATHIKASANRKKHRKVLAQHTACVYDDQLRAEIDADRAAHGKKPLKDDDHDDEPKHGSGRMAKESTSDPESGLFVKSDHKVEFAYTAYVSCDEHNFVLNCEVTPGNVHDSKVFDTVCERTVEAFPDVETVAVDAGYKTPWICKTMGETCRLHIKSGILSQL</sequence>
<evidence type="ECO:0000313" key="4">
    <source>
        <dbReference type="EMBL" id="MCQ4838929.1"/>
    </source>
</evidence>
<dbReference type="EMBL" id="JANFZH010000005">
    <property type="protein sequence ID" value="MCQ4838929.1"/>
    <property type="molecule type" value="Genomic_DNA"/>
</dbReference>
<evidence type="ECO:0000256" key="1">
    <source>
        <dbReference type="SAM" id="MobiDB-lite"/>
    </source>
</evidence>
<feature type="domain" description="Transposase IS4-like" evidence="2">
    <location>
        <begin position="193"/>
        <end position="243"/>
    </location>
</feature>
<dbReference type="PANTHER" id="PTHR35604:SF2">
    <property type="entry name" value="TRANSPOSASE INSH FOR INSERTION SEQUENCE ELEMENT IS5A-RELATED"/>
    <property type="match status" value="1"/>
</dbReference>
<reference evidence="4 5" key="1">
    <citation type="submission" date="2022-06" db="EMBL/GenBank/DDBJ databases">
        <title>Isolation of gut microbiota from human fecal samples.</title>
        <authorList>
            <person name="Pamer E.G."/>
            <person name="Barat B."/>
            <person name="Waligurski E."/>
            <person name="Medina S."/>
            <person name="Paddock L."/>
            <person name="Mostad J."/>
        </authorList>
    </citation>
    <scope>NUCLEOTIDE SEQUENCE [LARGE SCALE GENOMIC DNA]</scope>
    <source>
        <strain evidence="4 5">DFI.9.73</strain>
    </source>
</reference>
<dbReference type="Proteomes" id="UP001524473">
    <property type="component" value="Unassembled WGS sequence"/>
</dbReference>
<dbReference type="Pfam" id="PF01609">
    <property type="entry name" value="DDE_Tnp_1"/>
    <property type="match status" value="1"/>
</dbReference>
<dbReference type="RefSeq" id="WP_256191562.1">
    <property type="nucleotide sequence ID" value="NZ_CAJKKG010000009.1"/>
</dbReference>
<keyword evidence="5" id="KW-1185">Reference proteome</keyword>
<name>A0ABT1RW74_9FIRM</name>
<evidence type="ECO:0000313" key="5">
    <source>
        <dbReference type="Proteomes" id="UP001524473"/>
    </source>
</evidence>
<feature type="region of interest" description="Disordered" evidence="1">
    <location>
        <begin position="142"/>
        <end position="177"/>
    </location>
</feature>
<accession>A0ABT1RW74</accession>